<name>A0AA40G8G8_9HYME</name>
<keyword evidence="3" id="KW-1185">Reference proteome</keyword>
<reference evidence="2" key="1">
    <citation type="submission" date="2021-10" db="EMBL/GenBank/DDBJ databases">
        <title>Melipona bicolor Genome sequencing and assembly.</title>
        <authorList>
            <person name="Araujo N.S."/>
            <person name="Arias M.C."/>
        </authorList>
    </citation>
    <scope>NUCLEOTIDE SEQUENCE</scope>
    <source>
        <strain evidence="2">USP_2M_L1-L4_2017</strain>
        <tissue evidence="2">Whole body</tissue>
    </source>
</reference>
<evidence type="ECO:0000313" key="3">
    <source>
        <dbReference type="Proteomes" id="UP001177670"/>
    </source>
</evidence>
<dbReference type="Proteomes" id="UP001177670">
    <property type="component" value="Unassembled WGS sequence"/>
</dbReference>
<feature type="compositionally biased region" description="Acidic residues" evidence="1">
    <location>
        <begin position="26"/>
        <end position="39"/>
    </location>
</feature>
<sequence>MCMCNQKVETQREKEQAEREESEREVVDEEEEEEEEEEEVGNRTVEDAKPEQTAPPVCPVPDHDSLFSFWHSACRPTTRPRDPGTTFSELPVPSLQQRCT</sequence>
<dbReference type="EMBL" id="JAHYIQ010000004">
    <property type="protein sequence ID" value="KAK1132895.1"/>
    <property type="molecule type" value="Genomic_DNA"/>
</dbReference>
<protein>
    <submittedName>
        <fullName evidence="2">Uncharacterized protein</fullName>
    </submittedName>
</protein>
<feature type="region of interest" description="Disordered" evidence="1">
    <location>
        <begin position="76"/>
        <end position="100"/>
    </location>
</feature>
<feature type="compositionally biased region" description="Basic and acidic residues" evidence="1">
    <location>
        <begin position="40"/>
        <end position="50"/>
    </location>
</feature>
<dbReference type="AlphaFoldDB" id="A0AA40G8G8"/>
<proteinExistence type="predicted"/>
<gene>
    <name evidence="2" type="ORF">K0M31_014263</name>
</gene>
<feature type="compositionally biased region" description="Basic and acidic residues" evidence="1">
    <location>
        <begin position="9"/>
        <end position="25"/>
    </location>
</feature>
<accession>A0AA40G8G8</accession>
<feature type="region of interest" description="Disordered" evidence="1">
    <location>
        <begin position="1"/>
        <end position="60"/>
    </location>
</feature>
<evidence type="ECO:0000313" key="2">
    <source>
        <dbReference type="EMBL" id="KAK1132895.1"/>
    </source>
</evidence>
<organism evidence="2 3">
    <name type="scientific">Melipona bicolor</name>
    <dbReference type="NCBI Taxonomy" id="60889"/>
    <lineage>
        <taxon>Eukaryota</taxon>
        <taxon>Metazoa</taxon>
        <taxon>Ecdysozoa</taxon>
        <taxon>Arthropoda</taxon>
        <taxon>Hexapoda</taxon>
        <taxon>Insecta</taxon>
        <taxon>Pterygota</taxon>
        <taxon>Neoptera</taxon>
        <taxon>Endopterygota</taxon>
        <taxon>Hymenoptera</taxon>
        <taxon>Apocrita</taxon>
        <taxon>Aculeata</taxon>
        <taxon>Apoidea</taxon>
        <taxon>Anthophila</taxon>
        <taxon>Apidae</taxon>
        <taxon>Melipona</taxon>
    </lineage>
</organism>
<evidence type="ECO:0000256" key="1">
    <source>
        <dbReference type="SAM" id="MobiDB-lite"/>
    </source>
</evidence>
<comment type="caution">
    <text evidence="2">The sequence shown here is derived from an EMBL/GenBank/DDBJ whole genome shotgun (WGS) entry which is preliminary data.</text>
</comment>